<keyword evidence="4" id="KW-1185">Reference proteome</keyword>
<reference evidence="3 4" key="1">
    <citation type="submission" date="2018-07" db="EMBL/GenBank/DDBJ databases">
        <title>Genomic Encyclopedia of Type Strains, Phase IV (KMG-IV): sequencing the most valuable type-strain genomes for metagenomic binning, comparative biology and taxonomic classification.</title>
        <authorList>
            <person name="Goeker M."/>
        </authorList>
    </citation>
    <scope>NUCLEOTIDE SEQUENCE [LARGE SCALE GENOMIC DNA]</scope>
    <source>
        <strain evidence="3 4">DSM 44290</strain>
    </source>
</reference>
<evidence type="ECO:0000256" key="1">
    <source>
        <dbReference type="ARBA" id="ARBA00006432"/>
    </source>
</evidence>
<protein>
    <submittedName>
        <fullName evidence="3">AMP-binding enzyme</fullName>
    </submittedName>
</protein>
<evidence type="ECO:0000313" key="4">
    <source>
        <dbReference type="Proteomes" id="UP000254869"/>
    </source>
</evidence>
<dbReference type="Gene3D" id="3.30.300.30">
    <property type="match status" value="1"/>
</dbReference>
<evidence type="ECO:0000313" key="3">
    <source>
        <dbReference type="EMBL" id="RDI64057.1"/>
    </source>
</evidence>
<dbReference type="Pfam" id="PF00501">
    <property type="entry name" value="AMP-binding"/>
    <property type="match status" value="1"/>
</dbReference>
<proteinExistence type="inferred from homology"/>
<dbReference type="PANTHER" id="PTHR22754">
    <property type="entry name" value="DISCO-INTERACTING PROTEIN 2 DIP2 -RELATED"/>
    <property type="match status" value="1"/>
</dbReference>
<dbReference type="PANTHER" id="PTHR22754:SF32">
    <property type="entry name" value="DISCO-INTERACTING PROTEIN 2"/>
    <property type="match status" value="1"/>
</dbReference>
<feature type="domain" description="AMP-dependent synthetase/ligase" evidence="2">
    <location>
        <begin position="22"/>
        <end position="63"/>
    </location>
</feature>
<dbReference type="GO" id="GO:0005886">
    <property type="term" value="C:plasma membrane"/>
    <property type="evidence" value="ECO:0007669"/>
    <property type="project" value="TreeGrafter"/>
</dbReference>
<organism evidence="3 4">
    <name type="scientific">Nocardia pseudobrasiliensis</name>
    <dbReference type="NCBI Taxonomy" id="45979"/>
    <lineage>
        <taxon>Bacteria</taxon>
        <taxon>Bacillati</taxon>
        <taxon>Actinomycetota</taxon>
        <taxon>Actinomycetes</taxon>
        <taxon>Mycobacteriales</taxon>
        <taxon>Nocardiaceae</taxon>
        <taxon>Nocardia</taxon>
    </lineage>
</organism>
<comment type="similarity">
    <text evidence="1">Belongs to the ATP-dependent AMP-binding enzyme family.</text>
</comment>
<dbReference type="Gene3D" id="3.40.50.12780">
    <property type="entry name" value="N-terminal domain of ligase-like"/>
    <property type="match status" value="1"/>
</dbReference>
<dbReference type="Proteomes" id="UP000254869">
    <property type="component" value="Unassembled WGS sequence"/>
</dbReference>
<gene>
    <name evidence="3" type="ORF">DFR76_109398</name>
</gene>
<comment type="caution">
    <text evidence="3">The sequence shown here is derived from an EMBL/GenBank/DDBJ whole genome shotgun (WGS) entry which is preliminary data.</text>
</comment>
<dbReference type="EMBL" id="QQBC01000009">
    <property type="protein sequence ID" value="RDI64057.1"/>
    <property type="molecule type" value="Genomic_DNA"/>
</dbReference>
<dbReference type="InterPro" id="IPR045851">
    <property type="entry name" value="AMP-bd_C_sf"/>
</dbReference>
<name>A0A370HZX2_9NOCA</name>
<dbReference type="GO" id="GO:0070566">
    <property type="term" value="F:adenylyltransferase activity"/>
    <property type="evidence" value="ECO:0007669"/>
    <property type="project" value="TreeGrafter"/>
</dbReference>
<accession>A0A370HZX2</accession>
<dbReference type="InterPro" id="IPR000873">
    <property type="entry name" value="AMP-dep_synth/lig_dom"/>
</dbReference>
<evidence type="ECO:0000259" key="2">
    <source>
        <dbReference type="Pfam" id="PF00501"/>
    </source>
</evidence>
<dbReference type="AlphaFoldDB" id="A0A370HZX2"/>
<dbReference type="GO" id="GO:0006633">
    <property type="term" value="P:fatty acid biosynthetic process"/>
    <property type="evidence" value="ECO:0007669"/>
    <property type="project" value="TreeGrafter"/>
</dbReference>
<dbReference type="STRING" id="1210086.GCA_001613105_03483"/>
<dbReference type="SUPFAM" id="SSF56801">
    <property type="entry name" value="Acetyl-CoA synthetase-like"/>
    <property type="match status" value="1"/>
</dbReference>
<sequence>MAVSETADVTVAGRSAVPSSWLVSSGAPLAETSIVILDDEGRPLPDGCLGEIQIIGPGVADGYEPAGAESSSRFVGPGAVASADAGFLVDGNLYVLGRMGDSLSVHGRNIYAEDLDARLADVPEVPRGRCVALTEGTQIVIIAEAEPGPWAESAVELISGYVGGAVEVKAISAAKGTISRTSSGKPQRRRMWRDLQSGRLNGQVAAVRAQRVPAR</sequence>
<dbReference type="InterPro" id="IPR042099">
    <property type="entry name" value="ANL_N_sf"/>
</dbReference>